<feature type="domain" description="ABC-type transport auxiliary lipoprotein component" evidence="1">
    <location>
        <begin position="40"/>
        <end position="199"/>
    </location>
</feature>
<name>A0ABT8SGG5_9BURK</name>
<protein>
    <submittedName>
        <fullName evidence="2">ABC-type transport auxiliary lipoprotein family protein</fullName>
    </submittedName>
</protein>
<comment type="caution">
    <text evidence="2">The sequence shown here is derived from an EMBL/GenBank/DDBJ whole genome shotgun (WGS) entry which is preliminary data.</text>
</comment>
<dbReference type="Proteomes" id="UP001169027">
    <property type="component" value="Unassembled WGS sequence"/>
</dbReference>
<gene>
    <name evidence="2" type="ORF">Q2T77_37905</name>
</gene>
<dbReference type="Pfam" id="PF03886">
    <property type="entry name" value="ABC_trans_aux"/>
    <property type="match status" value="1"/>
</dbReference>
<reference evidence="2" key="1">
    <citation type="submission" date="2023-06" db="EMBL/GenBank/DDBJ databases">
        <authorList>
            <person name="Jiang Y."/>
            <person name="Liu Q."/>
        </authorList>
    </citation>
    <scope>NUCLEOTIDE SEQUENCE</scope>
    <source>
        <strain evidence="2">CGMCC 1.12090</strain>
    </source>
</reference>
<keyword evidence="3" id="KW-1185">Reference proteome</keyword>
<dbReference type="Gene3D" id="3.40.50.10610">
    <property type="entry name" value="ABC-type transport auxiliary lipoprotein component"/>
    <property type="match status" value="1"/>
</dbReference>
<dbReference type="EMBL" id="JAUKVY010000057">
    <property type="protein sequence ID" value="MDO1538016.1"/>
    <property type="molecule type" value="Genomic_DNA"/>
</dbReference>
<evidence type="ECO:0000313" key="3">
    <source>
        <dbReference type="Proteomes" id="UP001169027"/>
    </source>
</evidence>
<keyword evidence="2" id="KW-0449">Lipoprotein</keyword>
<dbReference type="InterPro" id="IPR005586">
    <property type="entry name" value="ABC_trans_aux"/>
</dbReference>
<dbReference type="PROSITE" id="PS51257">
    <property type="entry name" value="PROKAR_LIPOPROTEIN"/>
    <property type="match status" value="1"/>
</dbReference>
<evidence type="ECO:0000259" key="1">
    <source>
        <dbReference type="Pfam" id="PF03886"/>
    </source>
</evidence>
<evidence type="ECO:0000313" key="2">
    <source>
        <dbReference type="EMBL" id="MDO1538016.1"/>
    </source>
</evidence>
<dbReference type="RefSeq" id="WP_301816425.1">
    <property type="nucleotide sequence ID" value="NZ_JAUJZH010000057.1"/>
</dbReference>
<dbReference type="SUPFAM" id="SSF159594">
    <property type="entry name" value="XCC0632-like"/>
    <property type="match status" value="1"/>
</dbReference>
<sequence>MKRCCHRSAGGALVAAMLAGLVGGCASSFLPPPAAAPALYTLAADNEAIAALALPAGAPTLIVALPRAAPGFDTAQIAYVRRPYEIEYFAHNQWVDTPPKMLAPMMVSAVERSDAFHAVLAAPTSATGQWRLETELVRLQQDFSLAPSQVRLTLRATLVDTPARRVIASREFDVRVSAATDDPYGGVVAAQRAASQVMTRLAAFCAESVAR</sequence>
<accession>A0ABT8SGG5</accession>
<proteinExistence type="predicted"/>
<organism evidence="2 3">
    <name type="scientific">Variovorax ginsengisoli</name>
    <dbReference type="NCBI Taxonomy" id="363844"/>
    <lineage>
        <taxon>Bacteria</taxon>
        <taxon>Pseudomonadati</taxon>
        <taxon>Pseudomonadota</taxon>
        <taxon>Betaproteobacteria</taxon>
        <taxon>Burkholderiales</taxon>
        <taxon>Comamonadaceae</taxon>
        <taxon>Variovorax</taxon>
    </lineage>
</organism>